<feature type="region of interest" description="Disordered" evidence="1">
    <location>
        <begin position="68"/>
        <end position="92"/>
    </location>
</feature>
<organism evidence="2 3">
    <name type="scientific">Ustilago hordei</name>
    <name type="common">Barley covered smut fungus</name>
    <dbReference type="NCBI Taxonomy" id="120017"/>
    <lineage>
        <taxon>Eukaryota</taxon>
        <taxon>Fungi</taxon>
        <taxon>Dikarya</taxon>
        <taxon>Basidiomycota</taxon>
        <taxon>Ustilaginomycotina</taxon>
        <taxon>Ustilaginomycetes</taxon>
        <taxon>Ustilaginales</taxon>
        <taxon>Ustilaginaceae</taxon>
        <taxon>Ustilago</taxon>
    </lineage>
</organism>
<dbReference type="Proteomes" id="UP000006174">
    <property type="component" value="Unassembled WGS sequence"/>
</dbReference>
<protein>
    <submittedName>
        <fullName evidence="2">Uncharacterized protein</fullName>
    </submittedName>
</protein>
<dbReference type="AlphaFoldDB" id="I2G3X2"/>
<proteinExistence type="predicted"/>
<gene>
    <name evidence="2" type="ORF">UHOR_00234</name>
</gene>
<evidence type="ECO:0000313" key="2">
    <source>
        <dbReference type="EMBL" id="CCF53865.1"/>
    </source>
</evidence>
<accession>I2G3X2</accession>
<dbReference type="HOGENOM" id="CLU_2122903_0_0_1"/>
<evidence type="ECO:0000313" key="3">
    <source>
        <dbReference type="Proteomes" id="UP000006174"/>
    </source>
</evidence>
<evidence type="ECO:0000256" key="1">
    <source>
        <dbReference type="SAM" id="MobiDB-lite"/>
    </source>
</evidence>
<dbReference type="EMBL" id="CAGI01000186">
    <property type="protein sequence ID" value="CCF53865.1"/>
    <property type="molecule type" value="Genomic_DNA"/>
</dbReference>
<reference evidence="2 3" key="1">
    <citation type="journal article" date="2012" name="Plant Cell">
        <title>Genome comparison of barley and maize smut fungi reveals targeted loss of RNA silencing components and species-specific presence of transposable elements.</title>
        <authorList>
            <person name="Laurie J.D."/>
            <person name="Ali S."/>
            <person name="Linning R."/>
            <person name="Mannhaupt G."/>
            <person name="Wong P."/>
            <person name="Gueldener U."/>
            <person name="Muensterkoetter M."/>
            <person name="Moore R."/>
            <person name="Kahmann R."/>
            <person name="Bakkeren G."/>
            <person name="Schirawski J."/>
        </authorList>
    </citation>
    <scope>NUCLEOTIDE SEQUENCE [LARGE SCALE GENOMIC DNA]</scope>
    <source>
        <strain evidence="3">Uh4875-4</strain>
    </source>
</reference>
<keyword evidence="3" id="KW-1185">Reference proteome</keyword>
<name>I2G3X2_USTHO</name>
<sequence>MSTRLTATCIDTQHASGQNVVHFRQTPAVFLATTDFQATLGSPRTMQWQNQHSYEPFDRAKDLYAMSLTPPVRDKPSPRLSPPNGHTQVPYPPSACLLRPDWPLSWEWGMHKKN</sequence>
<comment type="caution">
    <text evidence="2">The sequence shown here is derived from an EMBL/GenBank/DDBJ whole genome shotgun (WGS) entry which is preliminary data.</text>
</comment>